<dbReference type="KEGG" id="prr:AT705_14230"/>
<dbReference type="InterPro" id="IPR015943">
    <property type="entry name" value="WD40/YVTN_repeat-like_dom_sf"/>
</dbReference>
<protein>
    <recommendedName>
        <fullName evidence="4">Sortilin N-terminal domain-containing protein</fullName>
    </recommendedName>
</protein>
<dbReference type="Gene3D" id="2.60.40.10">
    <property type="entry name" value="Immunoglobulins"/>
    <property type="match status" value="1"/>
</dbReference>
<dbReference type="AlphaFoldDB" id="A0A0U3GUJ4"/>
<dbReference type="InterPro" id="IPR013783">
    <property type="entry name" value="Ig-like_fold"/>
</dbReference>
<proteinExistence type="predicted"/>
<dbReference type="PANTHER" id="PTHR43739:SF5">
    <property type="entry name" value="EXO-ALPHA-SIALIDASE"/>
    <property type="match status" value="1"/>
</dbReference>
<evidence type="ECO:0000313" key="2">
    <source>
        <dbReference type="EMBL" id="ALU43998.1"/>
    </source>
</evidence>
<feature type="compositionally biased region" description="Gly residues" evidence="1">
    <location>
        <begin position="883"/>
        <end position="901"/>
    </location>
</feature>
<evidence type="ECO:0000256" key="1">
    <source>
        <dbReference type="SAM" id="MobiDB-lite"/>
    </source>
</evidence>
<dbReference type="Proteomes" id="UP000069015">
    <property type="component" value="Chromosome 1"/>
</dbReference>
<dbReference type="CDD" id="cd15482">
    <property type="entry name" value="Sialidase_non-viral"/>
    <property type="match status" value="1"/>
</dbReference>
<dbReference type="InterPro" id="IPR052025">
    <property type="entry name" value="Xyloglucanase_GH74"/>
</dbReference>
<dbReference type="Gene3D" id="2.130.10.10">
    <property type="entry name" value="YVTN repeat-like/Quinoprotein amine dehydrogenase"/>
    <property type="match status" value="3"/>
</dbReference>
<gene>
    <name evidence="2" type="ORF">AT705_14230</name>
</gene>
<dbReference type="EMBL" id="CP013611">
    <property type="protein sequence ID" value="ALU43998.1"/>
    <property type="molecule type" value="Genomic_DNA"/>
</dbReference>
<sequence>MSDKTKVGLFGGIALSAIAVAVLYASSKPSINDITPKTKVHEKNIREPDKSMQSLIRVNPARQLDMQAKYDEAFRQVQAYRARESSEHQWENLGPERVGGRTRTLVFHPQNPDILFTAGISGGIWKSVNAGESWQPIASELPSMAIGTLVFDPDDSERLFAGSGEGVYVGRGFTNSIGFAGDGIMTSEDGGETWYQLESTNNNVNFQYVNKLRFGAQGRLYAVTNTGIWLSDDKGERWQLALDQSDVLGGCLELAVSPLSDEQDRILASCGNFGEGGAVYLSQDSGQSWQPVIAEPNQGRTTLAFAPSDPNIVYALAAFNAQGDIPHALQGLYKSVDGGENWALVTGPQHPDILGRYVLSNPNSLYCPDPEQSFIYGQGWFDNTLTIDPTDANVIWVGAVEVMRSEDSGQNWQQVSFYYFGADTPHVDHHGLYFHPEYDGVNETRLYNVNDGGIALTSNPFAKGMSACSEEPADIAWRSLNSGYNVTQFYHGDVSEDGSQIVGGAQDNGSRAFSPDTGWQHVAQGDGGYAFFIDDARMLVSSQNGNVILRENGENRYLEKAEYESGLFIAPYAVDPNYPDRVWLGGQSLWRLDELSDGRFERASERFTEEYRRGITALVVKPGDSNTVVYAQTDGALKRLNNALSSDSTTTPQDISFSDTAYVRELHYSMHDNTDMYAVVSTFGEKHIWKSEDEGTSWRALDGEGEGAFPDLPAHTLVELREDPDTLFVGTDYGVYHTNDGGDSWQPFIHGLPNVAVYRMVLRRIEHVNYLYAFTYGRGVYRIALDVANQAPQWRQQPDVLSVKPDEAISMELIELVVDHNGDNYFFSAPELPEGFELADWGKLTGQFASAGEYAINIEVSDGQLSQQLTLQFQVEISDGDSDGGSGGDSSGGDSSGGDSAGGDSADEPDTSKPDGSSGMLVHLFGLLGGVCWLRRRSARRAASKKAPSLQ</sequence>
<accession>A0A0U3GUJ4</accession>
<dbReference type="GO" id="GO:0010411">
    <property type="term" value="P:xyloglucan metabolic process"/>
    <property type="evidence" value="ECO:0007669"/>
    <property type="project" value="TreeGrafter"/>
</dbReference>
<feature type="region of interest" description="Disordered" evidence="1">
    <location>
        <begin position="877"/>
        <end position="918"/>
    </location>
</feature>
<dbReference type="PANTHER" id="PTHR43739">
    <property type="entry name" value="XYLOGLUCANASE (EUROFUNG)"/>
    <property type="match status" value="1"/>
</dbReference>
<evidence type="ECO:0000313" key="3">
    <source>
        <dbReference type="Proteomes" id="UP000069015"/>
    </source>
</evidence>
<reference evidence="2 3" key="1">
    <citation type="submission" date="2015-12" db="EMBL/GenBank/DDBJ databases">
        <title>Complete genome sequence of Pseudoalteromonas rubra SCSIO 6842, harboring a conjugative plasmid.</title>
        <authorList>
            <person name="Li B."/>
            <person name="Wang X."/>
        </authorList>
    </citation>
    <scope>NUCLEOTIDE SEQUENCE [LARGE SCALE GENOMIC DNA]</scope>
    <source>
        <strain evidence="2 3">SCSIO 6842</strain>
    </source>
</reference>
<organism evidence="2 3">
    <name type="scientific">Pseudoalteromonas rubra</name>
    <dbReference type="NCBI Taxonomy" id="43658"/>
    <lineage>
        <taxon>Bacteria</taxon>
        <taxon>Pseudomonadati</taxon>
        <taxon>Pseudomonadota</taxon>
        <taxon>Gammaproteobacteria</taxon>
        <taxon>Alteromonadales</taxon>
        <taxon>Pseudoalteromonadaceae</taxon>
        <taxon>Pseudoalteromonas</taxon>
    </lineage>
</organism>
<name>A0A0U3GUJ4_9GAMM</name>
<evidence type="ECO:0008006" key="4">
    <source>
        <dbReference type="Google" id="ProtNLM"/>
    </source>
</evidence>
<dbReference type="RefSeq" id="WP_058797065.1">
    <property type="nucleotide sequence ID" value="NZ_CP013611.1"/>
</dbReference>
<dbReference type="SUPFAM" id="SSF110296">
    <property type="entry name" value="Oligoxyloglucan reducing end-specific cellobiohydrolase"/>
    <property type="match status" value="2"/>
</dbReference>